<evidence type="ECO:0000313" key="1">
    <source>
        <dbReference type="EMBL" id="TLD39980.1"/>
    </source>
</evidence>
<reference evidence="1 3" key="1">
    <citation type="submission" date="2019-04" db="EMBL/GenBank/DDBJ databases">
        <title>Genome of a novel bacterium Candidatus Jettenia ecosi reconstructed from metagenome of an anammox bioreactor.</title>
        <authorList>
            <person name="Mardanov A.V."/>
            <person name="Beletsky A.V."/>
            <person name="Ravin N.V."/>
            <person name="Botchkova E.A."/>
            <person name="Litti Y.V."/>
            <person name="Nozhevnikova A.N."/>
        </authorList>
    </citation>
    <scope>NUCLEOTIDE SEQUENCE [LARGE SCALE GENOMIC DNA]</scope>
    <source>
        <strain evidence="1">J2</strain>
    </source>
</reference>
<name>A0A533QHF4_9BACT</name>
<protein>
    <submittedName>
        <fullName evidence="1">Uncharacterized protein</fullName>
    </submittedName>
</protein>
<dbReference type="AlphaFoldDB" id="A0A533QHF4"/>
<organism evidence="1 3">
    <name type="scientific">Candidatus Jettenia ecosi</name>
    <dbReference type="NCBI Taxonomy" id="2494326"/>
    <lineage>
        <taxon>Bacteria</taxon>
        <taxon>Pseudomonadati</taxon>
        <taxon>Planctomycetota</taxon>
        <taxon>Candidatus Brocadiia</taxon>
        <taxon>Candidatus Brocadiales</taxon>
        <taxon>Candidatus Brocadiaceae</taxon>
        <taxon>Candidatus Jettenia</taxon>
    </lineage>
</organism>
<evidence type="ECO:0000313" key="3">
    <source>
        <dbReference type="Proteomes" id="UP000319783"/>
    </source>
</evidence>
<comment type="caution">
    <text evidence="1">The sequence shown here is derived from an EMBL/GenBank/DDBJ whole genome shotgun (WGS) entry which is preliminary data.</text>
</comment>
<proteinExistence type="predicted"/>
<dbReference type="EMBL" id="SULG01000127">
    <property type="protein sequence ID" value="TLD40141.1"/>
    <property type="molecule type" value="Genomic_DNA"/>
</dbReference>
<gene>
    <name evidence="2" type="ORF">JETT_3586</name>
    <name evidence="1" type="ORF">JETT_3756</name>
</gene>
<accession>A0A533QHF4</accession>
<dbReference type="Proteomes" id="UP000319783">
    <property type="component" value="Unassembled WGS sequence"/>
</dbReference>
<dbReference type="EMBL" id="SULG01000152">
    <property type="protein sequence ID" value="TLD39980.1"/>
    <property type="molecule type" value="Genomic_DNA"/>
</dbReference>
<evidence type="ECO:0000313" key="2">
    <source>
        <dbReference type="EMBL" id="TLD40141.1"/>
    </source>
</evidence>
<sequence length="63" mass="7263">MKPASPEESYTLHYHSGFQVYHGRTGKMPVLPLIRETEFLVHVCSQTMSSWKWGRVWEQAVGA</sequence>